<dbReference type="InterPro" id="IPR036624">
    <property type="entry name" value="Hcp1-lik_sf"/>
</dbReference>
<proteinExistence type="predicted"/>
<evidence type="ECO:0000313" key="1">
    <source>
        <dbReference type="EMBL" id="TPG27616.1"/>
    </source>
</evidence>
<accession>A0A502DTU2</accession>
<evidence type="ECO:0008006" key="3">
    <source>
        <dbReference type="Google" id="ProtNLM"/>
    </source>
</evidence>
<dbReference type="Gene3D" id="2.30.110.20">
    <property type="entry name" value="Hcp1-like"/>
    <property type="match status" value="1"/>
</dbReference>
<dbReference type="EMBL" id="RCZI01000003">
    <property type="protein sequence ID" value="TPG27616.1"/>
    <property type="molecule type" value="Genomic_DNA"/>
</dbReference>
<dbReference type="AlphaFoldDB" id="A0A502DTU2"/>
<organism evidence="1 2">
    <name type="scientific">Variovorax guangxiensis</name>
    <dbReference type="NCBI Taxonomy" id="1775474"/>
    <lineage>
        <taxon>Bacteria</taxon>
        <taxon>Pseudomonadati</taxon>
        <taxon>Pseudomonadota</taxon>
        <taxon>Betaproteobacteria</taxon>
        <taxon>Burkholderiales</taxon>
        <taxon>Comamonadaceae</taxon>
        <taxon>Variovorax</taxon>
    </lineage>
</organism>
<dbReference type="RefSeq" id="WP_140842362.1">
    <property type="nucleotide sequence ID" value="NZ_RCZI01000003.1"/>
</dbReference>
<evidence type="ECO:0000313" key="2">
    <source>
        <dbReference type="Proteomes" id="UP000319212"/>
    </source>
</evidence>
<dbReference type="SUPFAM" id="SSF141452">
    <property type="entry name" value="Hcp1-like"/>
    <property type="match status" value="1"/>
</dbReference>
<dbReference type="Proteomes" id="UP000319212">
    <property type="component" value="Unassembled WGS sequence"/>
</dbReference>
<name>A0A502DTU2_9BURK</name>
<gene>
    <name evidence="1" type="ORF">EAH82_12640</name>
</gene>
<protein>
    <recommendedName>
        <fullName evidence="3">Type VI secretion system tube protein Hcp</fullName>
    </recommendedName>
</protein>
<reference evidence="1 2" key="1">
    <citation type="journal article" date="2019" name="Environ. Microbiol.">
        <title>Species interactions and distinct microbial communities in high Arctic permafrost affected cryosols are associated with the CH4 and CO2 gas fluxes.</title>
        <authorList>
            <person name="Altshuler I."/>
            <person name="Hamel J."/>
            <person name="Turney S."/>
            <person name="Magnuson E."/>
            <person name="Levesque R."/>
            <person name="Greer C."/>
            <person name="Whyte L.G."/>
        </authorList>
    </citation>
    <scope>NUCLEOTIDE SEQUENCE [LARGE SCALE GENOMIC DNA]</scope>
    <source>
        <strain evidence="1 2">S06.C</strain>
    </source>
</reference>
<sequence>MATQPSDGQLGTGEALQLLQLAQQGGGAYDMLLHIEARGAPVEGESERRFSDGKARMDILGYELQATLRDAAGGQKAATLLSHLHVVRRSDSATSSIASLLRSQTLDLKLRLSVYRAGGDNSVDAQPTLEFEFEGGRVAGIVMLTGGPLGGPCEVIRFGYRVLKIHAAPQRHTGATAAVRTCELSMA</sequence>
<dbReference type="OrthoDB" id="8845653at2"/>
<comment type="caution">
    <text evidence="1">The sequence shown here is derived from an EMBL/GenBank/DDBJ whole genome shotgun (WGS) entry which is preliminary data.</text>
</comment>